<comment type="caution">
    <text evidence="4">The sequence shown here is derived from an EMBL/GenBank/DDBJ whole genome shotgun (WGS) entry which is preliminary data.</text>
</comment>
<sequence length="108" mass="11745">ESSTANNSSPTVLLHATVPEYNWKDCNEYYANGLHNTQFCAGIENEGSCGGDQGAALFKRVSGKYYIIGVVAFGPGNCVTSNQDVWTKVTSHLDWIKSNTKDAVYCQS</sequence>
<dbReference type="Pfam" id="PF00089">
    <property type="entry name" value="Trypsin"/>
    <property type="match status" value="1"/>
</dbReference>
<comment type="similarity">
    <text evidence="2">Belongs to the peptidase S1 family. CLIP subfamily.</text>
</comment>
<keyword evidence="5" id="KW-1185">Reference proteome</keyword>
<accession>A0A443RT64</accession>
<dbReference type="Gene3D" id="2.40.10.10">
    <property type="entry name" value="Trypsin-like serine proteases"/>
    <property type="match status" value="1"/>
</dbReference>
<dbReference type="InterPro" id="IPR043504">
    <property type="entry name" value="Peptidase_S1_PA_chymotrypsin"/>
</dbReference>
<feature type="non-terminal residue" evidence="4">
    <location>
        <position position="1"/>
    </location>
</feature>
<dbReference type="EMBL" id="NCKV01041036">
    <property type="protein sequence ID" value="RWS18349.1"/>
    <property type="molecule type" value="Genomic_DNA"/>
</dbReference>
<dbReference type="SUPFAM" id="SSF50494">
    <property type="entry name" value="Trypsin-like serine proteases"/>
    <property type="match status" value="1"/>
</dbReference>
<dbReference type="AlphaFoldDB" id="A0A443RT64"/>
<feature type="domain" description="Peptidase S1" evidence="3">
    <location>
        <begin position="1"/>
        <end position="101"/>
    </location>
</feature>
<evidence type="ECO:0000256" key="1">
    <source>
        <dbReference type="ARBA" id="ARBA00023157"/>
    </source>
</evidence>
<dbReference type="InterPro" id="IPR051487">
    <property type="entry name" value="Ser/Thr_Proteases_Immune/Dev"/>
</dbReference>
<dbReference type="STRING" id="299467.A0A443RT64"/>
<proteinExistence type="inferred from homology"/>
<evidence type="ECO:0000313" key="5">
    <source>
        <dbReference type="Proteomes" id="UP000288716"/>
    </source>
</evidence>
<dbReference type="PROSITE" id="PS50240">
    <property type="entry name" value="TRYPSIN_DOM"/>
    <property type="match status" value="1"/>
</dbReference>
<dbReference type="PANTHER" id="PTHR24256">
    <property type="entry name" value="TRYPTASE-RELATED"/>
    <property type="match status" value="1"/>
</dbReference>
<dbReference type="VEuPathDB" id="VectorBase:LDEU013691"/>
<dbReference type="OrthoDB" id="8440449at2759"/>
<gene>
    <name evidence="4" type="ORF">B4U80_14631</name>
</gene>
<dbReference type="GO" id="GO:0004252">
    <property type="term" value="F:serine-type endopeptidase activity"/>
    <property type="evidence" value="ECO:0007669"/>
    <property type="project" value="InterPro"/>
</dbReference>
<evidence type="ECO:0000313" key="4">
    <source>
        <dbReference type="EMBL" id="RWS18349.1"/>
    </source>
</evidence>
<evidence type="ECO:0000259" key="3">
    <source>
        <dbReference type="PROSITE" id="PS50240"/>
    </source>
</evidence>
<evidence type="ECO:0000256" key="2">
    <source>
        <dbReference type="ARBA" id="ARBA00024195"/>
    </source>
</evidence>
<dbReference type="Proteomes" id="UP000288716">
    <property type="component" value="Unassembled WGS sequence"/>
</dbReference>
<name>A0A443RT64_9ACAR</name>
<protein>
    <submittedName>
        <fullName evidence="4">Chymotrypsinogen 2-like protein</fullName>
    </submittedName>
</protein>
<dbReference type="InterPro" id="IPR009003">
    <property type="entry name" value="Peptidase_S1_PA"/>
</dbReference>
<dbReference type="GO" id="GO:0006508">
    <property type="term" value="P:proteolysis"/>
    <property type="evidence" value="ECO:0007669"/>
    <property type="project" value="InterPro"/>
</dbReference>
<organism evidence="4 5">
    <name type="scientific">Leptotrombidium deliense</name>
    <dbReference type="NCBI Taxonomy" id="299467"/>
    <lineage>
        <taxon>Eukaryota</taxon>
        <taxon>Metazoa</taxon>
        <taxon>Ecdysozoa</taxon>
        <taxon>Arthropoda</taxon>
        <taxon>Chelicerata</taxon>
        <taxon>Arachnida</taxon>
        <taxon>Acari</taxon>
        <taxon>Acariformes</taxon>
        <taxon>Trombidiformes</taxon>
        <taxon>Prostigmata</taxon>
        <taxon>Anystina</taxon>
        <taxon>Parasitengona</taxon>
        <taxon>Trombiculoidea</taxon>
        <taxon>Trombiculidae</taxon>
        <taxon>Leptotrombidium</taxon>
    </lineage>
</organism>
<reference evidence="4 5" key="1">
    <citation type="journal article" date="2018" name="Gigascience">
        <title>Genomes of trombidid mites reveal novel predicted allergens and laterally-transferred genes associated with secondary metabolism.</title>
        <authorList>
            <person name="Dong X."/>
            <person name="Chaisiri K."/>
            <person name="Xia D."/>
            <person name="Armstrong S.D."/>
            <person name="Fang Y."/>
            <person name="Donnelly M.J."/>
            <person name="Kadowaki T."/>
            <person name="McGarry J.W."/>
            <person name="Darby A.C."/>
            <person name="Makepeace B.L."/>
        </authorList>
    </citation>
    <scope>NUCLEOTIDE SEQUENCE [LARGE SCALE GENOMIC DNA]</scope>
    <source>
        <strain evidence="4">UoL-UT</strain>
    </source>
</reference>
<keyword evidence="1" id="KW-1015">Disulfide bond</keyword>
<dbReference type="InterPro" id="IPR001254">
    <property type="entry name" value="Trypsin_dom"/>
</dbReference>